<accession>A0A4Q1DF30</accession>
<comment type="caution">
    <text evidence="1">The sequence shown here is derived from an EMBL/GenBank/DDBJ whole genome shotgun (WGS) entry which is preliminary data.</text>
</comment>
<keyword evidence="2" id="KW-1185">Reference proteome</keyword>
<dbReference type="RefSeq" id="WP_129003053.1">
    <property type="nucleotide sequence ID" value="NZ_SDHZ01000001.1"/>
</dbReference>
<proteinExistence type="predicted"/>
<reference evidence="1 2" key="1">
    <citation type="submission" date="2019-01" db="EMBL/GenBank/DDBJ databases">
        <title>Filimonas sp. strain TTM-71.</title>
        <authorList>
            <person name="Chen W.-M."/>
        </authorList>
    </citation>
    <scope>NUCLEOTIDE SEQUENCE [LARGE SCALE GENOMIC DNA]</scope>
    <source>
        <strain evidence="1 2">TTM-71</strain>
    </source>
</reference>
<evidence type="ECO:0000313" key="2">
    <source>
        <dbReference type="Proteomes" id="UP000290545"/>
    </source>
</evidence>
<dbReference type="Pfam" id="PF12244">
    <property type="entry name" value="DUF3606"/>
    <property type="match status" value="1"/>
</dbReference>
<dbReference type="AlphaFoldDB" id="A0A4Q1DF30"/>
<dbReference type="EMBL" id="SDHZ01000001">
    <property type="protein sequence ID" value="RXK87303.1"/>
    <property type="molecule type" value="Genomic_DNA"/>
</dbReference>
<evidence type="ECO:0000313" key="1">
    <source>
        <dbReference type="EMBL" id="RXK87303.1"/>
    </source>
</evidence>
<dbReference type="Proteomes" id="UP000290545">
    <property type="component" value="Unassembled WGS sequence"/>
</dbReference>
<name>A0A4Q1DF30_9BACT</name>
<sequence>MISATKKAATREQSAVSEHENFEITYLAEKHLVSKKTVQKAFKAVGNNRQKVEKYLSTHRNG</sequence>
<protein>
    <submittedName>
        <fullName evidence="1">DUF3606 domain-containing protein</fullName>
    </submittedName>
</protein>
<gene>
    <name evidence="1" type="ORF">ESB13_11145</name>
</gene>
<dbReference type="InterPro" id="IPR022037">
    <property type="entry name" value="DUF3606"/>
</dbReference>
<organism evidence="1 2">
    <name type="scientific">Filimonas effusa</name>
    <dbReference type="NCBI Taxonomy" id="2508721"/>
    <lineage>
        <taxon>Bacteria</taxon>
        <taxon>Pseudomonadati</taxon>
        <taxon>Bacteroidota</taxon>
        <taxon>Chitinophagia</taxon>
        <taxon>Chitinophagales</taxon>
        <taxon>Chitinophagaceae</taxon>
        <taxon>Filimonas</taxon>
    </lineage>
</organism>
<dbReference type="OrthoDB" id="965891at2"/>